<keyword evidence="3" id="KW-1185">Reference proteome</keyword>
<protein>
    <recommendedName>
        <fullName evidence="4">Transposase IS116/IS110/IS902 family protein</fullName>
    </recommendedName>
</protein>
<evidence type="ECO:0000313" key="2">
    <source>
        <dbReference type="EMBL" id="SCF24571.1"/>
    </source>
</evidence>
<evidence type="ECO:0000256" key="1">
    <source>
        <dbReference type="SAM" id="Phobius"/>
    </source>
</evidence>
<dbReference type="Proteomes" id="UP000198551">
    <property type="component" value="Unassembled WGS sequence"/>
</dbReference>
<dbReference type="EMBL" id="FMCV01000013">
    <property type="protein sequence ID" value="SCF24571.1"/>
    <property type="molecule type" value="Genomic_DNA"/>
</dbReference>
<organism evidence="2 3">
    <name type="scientific">Micromonospora marina</name>
    <dbReference type="NCBI Taxonomy" id="307120"/>
    <lineage>
        <taxon>Bacteria</taxon>
        <taxon>Bacillati</taxon>
        <taxon>Actinomycetota</taxon>
        <taxon>Actinomycetes</taxon>
        <taxon>Micromonosporales</taxon>
        <taxon>Micromonosporaceae</taxon>
        <taxon>Micromonospora</taxon>
    </lineage>
</organism>
<evidence type="ECO:0008006" key="4">
    <source>
        <dbReference type="Google" id="ProtNLM"/>
    </source>
</evidence>
<evidence type="ECO:0000313" key="3">
    <source>
        <dbReference type="Proteomes" id="UP000198551"/>
    </source>
</evidence>
<gene>
    <name evidence="2" type="ORF">GA0070215_1131</name>
</gene>
<reference evidence="3" key="1">
    <citation type="submission" date="2016-06" db="EMBL/GenBank/DDBJ databases">
        <authorList>
            <person name="Varghese N."/>
        </authorList>
    </citation>
    <scope>NUCLEOTIDE SEQUENCE [LARGE SCALE GENOMIC DNA]</scope>
    <source>
        <strain evidence="3">DSM 45555</strain>
    </source>
</reference>
<feature type="non-terminal residue" evidence="2">
    <location>
        <position position="1"/>
    </location>
</feature>
<accession>A0A1C4YW42</accession>
<keyword evidence="1" id="KW-1133">Transmembrane helix</keyword>
<dbReference type="AlphaFoldDB" id="A0A1C4YW42"/>
<sequence length="106" mass="11678">GGTGKGNPYLKGALGMAAATAARSRTTFLSARYRRLVTRRGKRKALVAVARSILVIIWHLLADPTARYHDLGADFHDRRINTTRRTNSLVRQLESLGHTVTLQPAT</sequence>
<name>A0A1C4YW42_9ACTN</name>
<keyword evidence="1" id="KW-0472">Membrane</keyword>
<proteinExistence type="predicted"/>
<keyword evidence="1" id="KW-0812">Transmembrane</keyword>
<feature type="transmembrane region" description="Helical" evidence="1">
    <location>
        <begin position="45"/>
        <end position="62"/>
    </location>
</feature>